<evidence type="ECO:0000313" key="2">
    <source>
        <dbReference type="WBParaSite" id="ES5_v2.g14452.t1"/>
    </source>
</evidence>
<organism evidence="1 2">
    <name type="scientific">Panagrolaimus sp. ES5</name>
    <dbReference type="NCBI Taxonomy" id="591445"/>
    <lineage>
        <taxon>Eukaryota</taxon>
        <taxon>Metazoa</taxon>
        <taxon>Ecdysozoa</taxon>
        <taxon>Nematoda</taxon>
        <taxon>Chromadorea</taxon>
        <taxon>Rhabditida</taxon>
        <taxon>Tylenchina</taxon>
        <taxon>Panagrolaimomorpha</taxon>
        <taxon>Panagrolaimoidea</taxon>
        <taxon>Panagrolaimidae</taxon>
        <taxon>Panagrolaimus</taxon>
    </lineage>
</organism>
<protein>
    <submittedName>
        <fullName evidence="2">Uncharacterized protein</fullName>
    </submittedName>
</protein>
<dbReference type="Proteomes" id="UP000887579">
    <property type="component" value="Unplaced"/>
</dbReference>
<accession>A0AC34FAV2</accession>
<name>A0AC34FAV2_9BILA</name>
<proteinExistence type="predicted"/>
<evidence type="ECO:0000313" key="1">
    <source>
        <dbReference type="Proteomes" id="UP000887579"/>
    </source>
</evidence>
<sequence length="187" mass="20730">MDGIMDDDMFTTAEGLFPDFLEDPNRIADDFLDFNNDDGFSISNYLEDGAFENFGSPDSDRSDPSTSSSLDSGYSMDFDTNIGSVKAEIVGDEFEMMQIKPMETDIIPSPPLSTTPTTVIYQQQQEISEPKYVPTKFIPIKSESVKARATATSNGPRLQTRGIRLSKLVFLLSFCWGDINLIFGSLS</sequence>
<dbReference type="WBParaSite" id="ES5_v2.g14452.t1">
    <property type="protein sequence ID" value="ES5_v2.g14452.t1"/>
    <property type="gene ID" value="ES5_v2.g14452"/>
</dbReference>
<reference evidence="2" key="1">
    <citation type="submission" date="2022-11" db="UniProtKB">
        <authorList>
            <consortium name="WormBaseParasite"/>
        </authorList>
    </citation>
    <scope>IDENTIFICATION</scope>
</reference>